<dbReference type="VEuPathDB" id="FungiDB:PHYBLDRAFT_59647"/>
<gene>
    <name evidence="7" type="ORF">PHYBLDRAFT_59647</name>
</gene>
<sequence length="303" mass="34456">MVTLSTILTGHTMDNKLTFGAQDQIYEKFSDSSTEKKGYQCTTCHKHFTRPSALRTHMYTHTGEKPFACSHLRCGRRFAVISNLRRHLKVHKKPVSPHRLSSEERIRRVQSLIKRTSGNESSDSCHNMVEARRIFSIAPRPLQPCPPRDISSPSERAYIPRKVSTSSEGSVLDDSMSSWSSLPTCAGLETYTHGSINQSAALYPTETQVYYEYKQPDDINYNLMQWVTPSPVNTQLVNTYTDLGRMDRLSIADPISLPFSHQTVTHPNNHLSYFSDCSASIDNLNIYQNSLLQYINEFDFPPL</sequence>
<dbReference type="PROSITE" id="PS00028">
    <property type="entry name" value="ZINC_FINGER_C2H2_1"/>
    <property type="match status" value="2"/>
</dbReference>
<dbReference type="SMART" id="SM00355">
    <property type="entry name" value="ZnF_C2H2"/>
    <property type="match status" value="2"/>
</dbReference>
<proteinExistence type="predicted"/>
<keyword evidence="8" id="KW-1185">Reference proteome</keyword>
<dbReference type="EMBL" id="KV440976">
    <property type="protein sequence ID" value="OAD76115.1"/>
    <property type="molecule type" value="Genomic_DNA"/>
</dbReference>
<keyword evidence="4" id="KW-0862">Zinc</keyword>
<keyword evidence="3 5" id="KW-0863">Zinc-finger</keyword>
<name>A0A162XQ89_PHYB8</name>
<dbReference type="PANTHER" id="PTHR14003:SF19">
    <property type="entry name" value="YY2 TRANSCRIPTION FACTOR"/>
    <property type="match status" value="1"/>
</dbReference>
<dbReference type="PROSITE" id="PS50157">
    <property type="entry name" value="ZINC_FINGER_C2H2_2"/>
    <property type="match status" value="2"/>
</dbReference>
<evidence type="ECO:0000259" key="6">
    <source>
        <dbReference type="PROSITE" id="PS50157"/>
    </source>
</evidence>
<accession>A0A162XQ89</accession>
<evidence type="ECO:0000256" key="4">
    <source>
        <dbReference type="ARBA" id="ARBA00022833"/>
    </source>
</evidence>
<dbReference type="InterPro" id="IPR013087">
    <property type="entry name" value="Znf_C2H2_type"/>
</dbReference>
<dbReference type="InterPro" id="IPR036236">
    <property type="entry name" value="Znf_C2H2_sf"/>
</dbReference>
<dbReference type="GO" id="GO:0031519">
    <property type="term" value="C:PcG protein complex"/>
    <property type="evidence" value="ECO:0007669"/>
    <property type="project" value="TreeGrafter"/>
</dbReference>
<dbReference type="GO" id="GO:0000785">
    <property type="term" value="C:chromatin"/>
    <property type="evidence" value="ECO:0007669"/>
    <property type="project" value="TreeGrafter"/>
</dbReference>
<dbReference type="InParanoid" id="A0A162XQ89"/>
<dbReference type="AlphaFoldDB" id="A0A162XQ89"/>
<evidence type="ECO:0000313" key="8">
    <source>
        <dbReference type="Proteomes" id="UP000077315"/>
    </source>
</evidence>
<dbReference type="PANTHER" id="PTHR14003">
    <property type="entry name" value="TRANSCRIPTIONAL REPRESSOR PROTEIN YY"/>
    <property type="match status" value="1"/>
</dbReference>
<evidence type="ECO:0000256" key="1">
    <source>
        <dbReference type="ARBA" id="ARBA00022723"/>
    </source>
</evidence>
<dbReference type="GO" id="GO:0008270">
    <property type="term" value="F:zinc ion binding"/>
    <property type="evidence" value="ECO:0007669"/>
    <property type="project" value="UniProtKB-KW"/>
</dbReference>
<dbReference type="SUPFAM" id="SSF57667">
    <property type="entry name" value="beta-beta-alpha zinc fingers"/>
    <property type="match status" value="1"/>
</dbReference>
<dbReference type="RefSeq" id="XP_018294155.1">
    <property type="nucleotide sequence ID" value="XM_018440535.1"/>
</dbReference>
<organism evidence="7 8">
    <name type="scientific">Phycomyces blakesleeanus (strain ATCC 8743b / DSM 1359 / FGSC 10004 / NBRC 33097 / NRRL 1555)</name>
    <dbReference type="NCBI Taxonomy" id="763407"/>
    <lineage>
        <taxon>Eukaryota</taxon>
        <taxon>Fungi</taxon>
        <taxon>Fungi incertae sedis</taxon>
        <taxon>Mucoromycota</taxon>
        <taxon>Mucoromycotina</taxon>
        <taxon>Mucoromycetes</taxon>
        <taxon>Mucorales</taxon>
        <taxon>Phycomycetaceae</taxon>
        <taxon>Phycomyces</taxon>
    </lineage>
</organism>
<evidence type="ECO:0000256" key="2">
    <source>
        <dbReference type="ARBA" id="ARBA00022737"/>
    </source>
</evidence>
<dbReference type="GO" id="GO:0000978">
    <property type="term" value="F:RNA polymerase II cis-regulatory region sequence-specific DNA binding"/>
    <property type="evidence" value="ECO:0007669"/>
    <property type="project" value="TreeGrafter"/>
</dbReference>
<dbReference type="FunFam" id="3.30.160.60:FF:000100">
    <property type="entry name" value="Zinc finger 45-like"/>
    <property type="match status" value="1"/>
</dbReference>
<dbReference type="OrthoDB" id="6077919at2759"/>
<dbReference type="Gene3D" id="3.30.160.60">
    <property type="entry name" value="Classic Zinc Finger"/>
    <property type="match status" value="2"/>
</dbReference>
<keyword evidence="1" id="KW-0479">Metal-binding</keyword>
<evidence type="ECO:0000256" key="3">
    <source>
        <dbReference type="ARBA" id="ARBA00022771"/>
    </source>
</evidence>
<dbReference type="GeneID" id="29001441"/>
<dbReference type="STRING" id="763407.A0A162XQ89"/>
<feature type="domain" description="C2H2-type" evidence="6">
    <location>
        <begin position="67"/>
        <end position="96"/>
    </location>
</feature>
<reference evidence="8" key="1">
    <citation type="submission" date="2015-06" db="EMBL/GenBank/DDBJ databases">
        <title>Expansion of signal transduction pathways in fungi by whole-genome duplication.</title>
        <authorList>
            <consortium name="DOE Joint Genome Institute"/>
            <person name="Corrochano L.M."/>
            <person name="Kuo A."/>
            <person name="Marcet-Houben M."/>
            <person name="Polaino S."/>
            <person name="Salamov A."/>
            <person name="Villalobos J.M."/>
            <person name="Alvarez M.I."/>
            <person name="Avalos J."/>
            <person name="Benito E.P."/>
            <person name="Benoit I."/>
            <person name="Burger G."/>
            <person name="Camino L.P."/>
            <person name="Canovas D."/>
            <person name="Cerda-Olmedo E."/>
            <person name="Cheng J.-F."/>
            <person name="Dominguez A."/>
            <person name="Elias M."/>
            <person name="Eslava A.P."/>
            <person name="Glaser F."/>
            <person name="Grimwood J."/>
            <person name="Gutierrez G."/>
            <person name="Heitman J."/>
            <person name="Henrissat B."/>
            <person name="Iturriaga E.A."/>
            <person name="Lang B.F."/>
            <person name="Lavin J.L."/>
            <person name="Lee S."/>
            <person name="Li W."/>
            <person name="Lindquist E."/>
            <person name="Lopez-Garcia S."/>
            <person name="Luque E.M."/>
            <person name="Marcos A.T."/>
            <person name="Martin J."/>
            <person name="McCluskey K."/>
            <person name="Medina H.R."/>
            <person name="Miralles-Duran A."/>
            <person name="Miyazaki A."/>
            <person name="Munoz-Torres E."/>
            <person name="Oguiza J.A."/>
            <person name="Ohm R."/>
            <person name="Olmedo M."/>
            <person name="Orejas M."/>
            <person name="Ortiz-Castellanos L."/>
            <person name="Pisabarro A.G."/>
            <person name="Rodriguez-Romero J."/>
            <person name="Ruiz-Herrera J."/>
            <person name="Ruiz-Vazquez R."/>
            <person name="Sanz C."/>
            <person name="Schackwitz W."/>
            <person name="Schmutz J."/>
            <person name="Shahriari M."/>
            <person name="Shelest E."/>
            <person name="Silva-Franco F."/>
            <person name="Soanes D."/>
            <person name="Syed K."/>
            <person name="Tagua V.G."/>
            <person name="Talbot N.J."/>
            <person name="Thon M."/>
            <person name="De vries R.P."/>
            <person name="Wiebenga A."/>
            <person name="Yadav J.S."/>
            <person name="Braun E.L."/>
            <person name="Baker S."/>
            <person name="Garre V."/>
            <person name="Horwitz B."/>
            <person name="Torres-Martinez S."/>
            <person name="Idnurm A."/>
            <person name="Herrera-Estrella A."/>
            <person name="Gabaldon T."/>
            <person name="Grigoriev I.V."/>
        </authorList>
    </citation>
    <scope>NUCLEOTIDE SEQUENCE [LARGE SCALE GENOMIC DNA]</scope>
    <source>
        <strain evidence="8">NRRL 1555(-)</strain>
    </source>
</reference>
<evidence type="ECO:0000313" key="7">
    <source>
        <dbReference type="EMBL" id="OAD76115.1"/>
    </source>
</evidence>
<dbReference type="FunFam" id="3.30.160.60:FF:000065">
    <property type="entry name" value="B-cell CLL/lymphoma 6, member B"/>
    <property type="match status" value="1"/>
</dbReference>
<dbReference type="Proteomes" id="UP000077315">
    <property type="component" value="Unassembled WGS sequence"/>
</dbReference>
<dbReference type="Pfam" id="PF00096">
    <property type="entry name" value="zf-C2H2"/>
    <property type="match status" value="2"/>
</dbReference>
<evidence type="ECO:0000256" key="5">
    <source>
        <dbReference type="PROSITE-ProRule" id="PRU00042"/>
    </source>
</evidence>
<dbReference type="GO" id="GO:0005667">
    <property type="term" value="C:transcription regulator complex"/>
    <property type="evidence" value="ECO:0007669"/>
    <property type="project" value="TreeGrafter"/>
</dbReference>
<protein>
    <submittedName>
        <fullName evidence="7">C2H2-type zinc finger transcription factor</fullName>
    </submittedName>
</protein>
<feature type="domain" description="C2H2-type" evidence="6">
    <location>
        <begin position="39"/>
        <end position="66"/>
    </location>
</feature>
<dbReference type="GO" id="GO:0000981">
    <property type="term" value="F:DNA-binding transcription factor activity, RNA polymerase II-specific"/>
    <property type="evidence" value="ECO:0007669"/>
    <property type="project" value="TreeGrafter"/>
</dbReference>
<keyword evidence="2" id="KW-0677">Repeat</keyword>